<dbReference type="RefSeq" id="WP_190123868.1">
    <property type="nucleotide sequence ID" value="NZ_BMWG01000009.1"/>
</dbReference>
<dbReference type="EMBL" id="BMWG01000009">
    <property type="protein sequence ID" value="GGZ36437.1"/>
    <property type="molecule type" value="Genomic_DNA"/>
</dbReference>
<name>A0A918Q8K8_9ACTN</name>
<evidence type="ECO:0000313" key="1">
    <source>
        <dbReference type="EMBL" id="GGZ36437.1"/>
    </source>
</evidence>
<protein>
    <submittedName>
        <fullName evidence="1">Uncharacterized protein</fullName>
    </submittedName>
</protein>
<accession>A0A918Q8K8</accession>
<comment type="caution">
    <text evidence="1">The sequence shown here is derived from an EMBL/GenBank/DDBJ whole genome shotgun (WGS) entry which is preliminary data.</text>
</comment>
<dbReference type="AlphaFoldDB" id="A0A918Q8K8"/>
<organism evidence="1 2">
    <name type="scientific">Streptomyces inusitatus</name>
    <dbReference type="NCBI Taxonomy" id="68221"/>
    <lineage>
        <taxon>Bacteria</taxon>
        <taxon>Bacillati</taxon>
        <taxon>Actinomycetota</taxon>
        <taxon>Actinomycetes</taxon>
        <taxon>Kitasatosporales</taxon>
        <taxon>Streptomycetaceae</taxon>
        <taxon>Streptomyces</taxon>
    </lineage>
</organism>
<reference evidence="1" key="1">
    <citation type="journal article" date="2014" name="Int. J. Syst. Evol. Microbiol.">
        <title>Complete genome sequence of Corynebacterium casei LMG S-19264T (=DSM 44701T), isolated from a smear-ripened cheese.</title>
        <authorList>
            <consortium name="US DOE Joint Genome Institute (JGI-PGF)"/>
            <person name="Walter F."/>
            <person name="Albersmeier A."/>
            <person name="Kalinowski J."/>
            <person name="Ruckert C."/>
        </authorList>
    </citation>
    <scope>NUCLEOTIDE SEQUENCE</scope>
    <source>
        <strain evidence="1">JCM 4988</strain>
    </source>
</reference>
<keyword evidence="2" id="KW-1185">Reference proteome</keyword>
<gene>
    <name evidence="1" type="ORF">GCM10010387_33120</name>
</gene>
<evidence type="ECO:0000313" key="2">
    <source>
        <dbReference type="Proteomes" id="UP000630936"/>
    </source>
</evidence>
<proteinExistence type="predicted"/>
<dbReference type="Proteomes" id="UP000630936">
    <property type="component" value="Unassembled WGS sequence"/>
</dbReference>
<sequence>MATDETAVHAQDENPEWDGGYVASAQERELAEQAQKELAALGAAVEVKTKWWGFEIHLNAEASATVVTVIEQIGNTADAALGGKIGGLVKVACLIRAALIAVIGRNHGCKLVSPWIMPSMLIPLSLAPKDDASLYWTVGEPGAGLGWSEDTKFAAHGSAAHPALAVPGQAVLRPSRTGRQR</sequence>
<reference evidence="1" key="2">
    <citation type="submission" date="2020-09" db="EMBL/GenBank/DDBJ databases">
        <authorList>
            <person name="Sun Q."/>
            <person name="Ohkuma M."/>
        </authorList>
    </citation>
    <scope>NUCLEOTIDE SEQUENCE</scope>
    <source>
        <strain evidence="1">JCM 4988</strain>
    </source>
</reference>